<organism evidence="2 3">
    <name type="scientific">Alkalimarinus alittae</name>
    <dbReference type="NCBI Taxonomy" id="2961619"/>
    <lineage>
        <taxon>Bacteria</taxon>
        <taxon>Pseudomonadati</taxon>
        <taxon>Pseudomonadota</taxon>
        <taxon>Gammaproteobacteria</taxon>
        <taxon>Alteromonadales</taxon>
        <taxon>Alteromonadaceae</taxon>
        <taxon>Alkalimarinus</taxon>
    </lineage>
</organism>
<accession>A0ABY6N1J6</accession>
<dbReference type="RefSeq" id="WP_265047460.1">
    <property type="nucleotide sequence ID" value="NZ_CP100390.1"/>
</dbReference>
<name>A0ABY6N1J6_9ALTE</name>
<evidence type="ECO:0000313" key="3">
    <source>
        <dbReference type="Proteomes" id="UP001163739"/>
    </source>
</evidence>
<proteinExistence type="predicted"/>
<dbReference type="InterPro" id="IPR038461">
    <property type="entry name" value="Schlafen_AlbA_2_dom_sf"/>
</dbReference>
<protein>
    <submittedName>
        <fullName evidence="2">DNA binding domain-containing protein</fullName>
    </submittedName>
</protein>
<dbReference type="EMBL" id="CP100390">
    <property type="protein sequence ID" value="UZE95976.1"/>
    <property type="molecule type" value="Genomic_DNA"/>
</dbReference>
<dbReference type="Gene3D" id="3.30.950.30">
    <property type="entry name" value="Schlafen, AAA domain"/>
    <property type="match status" value="1"/>
</dbReference>
<feature type="domain" description="Schlafen AlbA-2" evidence="1">
    <location>
        <begin position="22"/>
        <end position="137"/>
    </location>
</feature>
<dbReference type="Pfam" id="PF04326">
    <property type="entry name" value="SLFN_AlbA_2"/>
    <property type="match status" value="1"/>
</dbReference>
<gene>
    <name evidence="2" type="ORF">NKI27_18320</name>
</gene>
<keyword evidence="3" id="KW-1185">Reference proteome</keyword>
<dbReference type="InterPro" id="IPR007421">
    <property type="entry name" value="Schlafen_AlbA_2_dom"/>
</dbReference>
<evidence type="ECO:0000259" key="1">
    <source>
        <dbReference type="Pfam" id="PF04326"/>
    </source>
</evidence>
<dbReference type="PANTHER" id="PTHR30595">
    <property type="entry name" value="GLPR-RELATED TRANSCRIPTIONAL REPRESSOR"/>
    <property type="match status" value="1"/>
</dbReference>
<sequence length="325" mass="37386">MKTEFKRLSKKTKLLLNHSEGFDVDFKRDLEGVKLKTLIAFANSRSGGTVLVGVEEYTSDEGLQRGRIVGCDVSDKARLQIQNKALSCVPPIMIQLYSENLNKRPILRIDIPSGSQKPYCSPSGEYSLRADGRNRALQPGDMLQLFMERESDQFLQRFKYAVSKLEQQVAVMDSELRTGVDQMIDDITRLDKDTAHILNELYRRFMDLKLETESSKRHDHQVERKIQRLKHGLDHKYRELAGRMDNINLKVDALLNHLQVEDPICHRVREQVLEMALMIEEKDNPDLLADFADIIVRIYPDIEPEKLMGWVNDALGIVSSNEIPH</sequence>
<reference evidence="2" key="1">
    <citation type="submission" date="2022-06" db="EMBL/GenBank/DDBJ databases">
        <title>Alkalimarinus sp. nov., isolated from gut of a Alitta virens.</title>
        <authorList>
            <person name="Yang A.I."/>
            <person name="Shin N.-R."/>
        </authorList>
    </citation>
    <scope>NUCLEOTIDE SEQUENCE</scope>
    <source>
        <strain evidence="2">A2M4</strain>
    </source>
</reference>
<dbReference type="Proteomes" id="UP001163739">
    <property type="component" value="Chromosome"/>
</dbReference>
<evidence type="ECO:0000313" key="2">
    <source>
        <dbReference type="EMBL" id="UZE95976.1"/>
    </source>
</evidence>
<dbReference type="PANTHER" id="PTHR30595:SF6">
    <property type="entry name" value="SCHLAFEN ALBA-2 DOMAIN-CONTAINING PROTEIN"/>
    <property type="match status" value="1"/>
</dbReference>